<keyword evidence="5 7" id="KW-1133">Transmembrane helix</keyword>
<evidence type="ECO:0000256" key="6">
    <source>
        <dbReference type="ARBA" id="ARBA00023136"/>
    </source>
</evidence>
<evidence type="ECO:0000256" key="3">
    <source>
        <dbReference type="ARBA" id="ARBA00022475"/>
    </source>
</evidence>
<dbReference type="EMBL" id="NDXW01000001">
    <property type="protein sequence ID" value="RDH46205.1"/>
    <property type="molecule type" value="Genomic_DNA"/>
</dbReference>
<dbReference type="InterPro" id="IPR004776">
    <property type="entry name" value="Mem_transp_PIN-like"/>
</dbReference>
<keyword evidence="4 7" id="KW-0812">Transmembrane</keyword>
<feature type="transmembrane region" description="Helical" evidence="7">
    <location>
        <begin position="217"/>
        <end position="239"/>
    </location>
</feature>
<feature type="transmembrane region" description="Helical" evidence="7">
    <location>
        <begin position="282"/>
        <end position="306"/>
    </location>
</feature>
<organism evidence="8 9">
    <name type="scientific">Zooshikella ganghwensis</name>
    <dbReference type="NCBI Taxonomy" id="202772"/>
    <lineage>
        <taxon>Bacteria</taxon>
        <taxon>Pseudomonadati</taxon>
        <taxon>Pseudomonadota</taxon>
        <taxon>Gammaproteobacteria</taxon>
        <taxon>Oceanospirillales</taxon>
        <taxon>Zooshikellaceae</taxon>
        <taxon>Zooshikella</taxon>
    </lineage>
</organism>
<feature type="transmembrane region" description="Helical" evidence="7">
    <location>
        <begin position="251"/>
        <end position="270"/>
    </location>
</feature>
<feature type="transmembrane region" description="Helical" evidence="7">
    <location>
        <begin position="34"/>
        <end position="52"/>
    </location>
</feature>
<proteinExistence type="predicted"/>
<evidence type="ECO:0000256" key="5">
    <source>
        <dbReference type="ARBA" id="ARBA00022989"/>
    </source>
</evidence>
<dbReference type="GO" id="GO:0055085">
    <property type="term" value="P:transmembrane transport"/>
    <property type="evidence" value="ECO:0007669"/>
    <property type="project" value="InterPro"/>
</dbReference>
<comment type="caution">
    <text evidence="8">The sequence shown here is derived from an EMBL/GenBank/DDBJ whole genome shotgun (WGS) entry which is preliminary data.</text>
</comment>
<keyword evidence="3" id="KW-1003">Cell membrane</keyword>
<feature type="transmembrane region" description="Helical" evidence="7">
    <location>
        <begin position="58"/>
        <end position="81"/>
    </location>
</feature>
<evidence type="ECO:0000256" key="4">
    <source>
        <dbReference type="ARBA" id="ARBA00022692"/>
    </source>
</evidence>
<feature type="transmembrane region" description="Helical" evidence="7">
    <location>
        <begin position="161"/>
        <end position="179"/>
    </location>
</feature>
<feature type="transmembrane region" description="Helical" evidence="7">
    <location>
        <begin position="6"/>
        <end position="22"/>
    </location>
</feature>
<name>A0A4P9VRI1_9GAMM</name>
<evidence type="ECO:0000256" key="2">
    <source>
        <dbReference type="ARBA" id="ARBA00022448"/>
    </source>
</evidence>
<dbReference type="AlphaFoldDB" id="A0A4P9VRI1"/>
<evidence type="ECO:0000313" key="9">
    <source>
        <dbReference type="Proteomes" id="UP000257039"/>
    </source>
</evidence>
<dbReference type="GO" id="GO:0016020">
    <property type="term" value="C:membrane"/>
    <property type="evidence" value="ECO:0007669"/>
    <property type="project" value="UniProtKB-SubCell"/>
</dbReference>
<sequence>MDTDILLSKVTFLFILVMLGYVAGKRLPLNTRTFSSLLIYVVAPIVIFTGMMEAPIKLSYAMLPIMFFCISCSLAFIAFLWGGRLWQDNTRNLFAFSSGTGNTGYFGLPIAMALFDAEGVAVVLFSLMGFMVFESTVGFYITARGNFTIQDSLRKISRLPLIYAFSTGLLLNLAGFHLPTNLAESLEAFKGAYTVLGMMIVGLGLAQVSRSHIDMKFIAVTSIVKYIFWPAAVIIAIIIDHFIFHSFNRTIMYGILLMSMVPLAANNIAVAVELDAQPQKAAVAVLASTGMGIIIIPFYMSLVLAYF</sequence>
<evidence type="ECO:0000313" key="8">
    <source>
        <dbReference type="EMBL" id="RDH46205.1"/>
    </source>
</evidence>
<feature type="transmembrane region" description="Helical" evidence="7">
    <location>
        <begin position="121"/>
        <end position="141"/>
    </location>
</feature>
<protein>
    <submittedName>
        <fullName evidence="8">AEC family transporter</fullName>
    </submittedName>
</protein>
<evidence type="ECO:0000256" key="7">
    <source>
        <dbReference type="SAM" id="Phobius"/>
    </source>
</evidence>
<dbReference type="Proteomes" id="UP000257039">
    <property type="component" value="Unassembled WGS sequence"/>
</dbReference>
<comment type="subcellular location">
    <subcellularLocation>
        <location evidence="1">Membrane</location>
        <topology evidence="1">Multi-pass membrane protein</topology>
    </subcellularLocation>
</comment>
<keyword evidence="9" id="KW-1185">Reference proteome</keyword>
<feature type="transmembrane region" description="Helical" evidence="7">
    <location>
        <begin position="93"/>
        <end position="115"/>
    </location>
</feature>
<gene>
    <name evidence="8" type="ORF">B9G39_23660</name>
</gene>
<feature type="transmembrane region" description="Helical" evidence="7">
    <location>
        <begin position="191"/>
        <end position="208"/>
    </location>
</feature>
<accession>A0A4P9VRI1</accession>
<keyword evidence="6 7" id="KW-0472">Membrane</keyword>
<dbReference type="Pfam" id="PF03547">
    <property type="entry name" value="Mem_trans"/>
    <property type="match status" value="1"/>
</dbReference>
<reference evidence="8 9" key="1">
    <citation type="submission" date="2017-04" db="EMBL/GenBank/DDBJ databases">
        <title>Draft genome sequence of Zooshikella ganghwensis VG4 isolated from Red Sea sediments.</title>
        <authorList>
            <person name="Rehman Z."/>
            <person name="Alam I."/>
            <person name="Kamau A."/>
            <person name="Bajic V."/>
            <person name="Leiknes T."/>
        </authorList>
    </citation>
    <scope>NUCLEOTIDE SEQUENCE [LARGE SCALE GENOMIC DNA]</scope>
    <source>
        <strain evidence="8 9">VG4</strain>
    </source>
</reference>
<dbReference type="RefSeq" id="WP_094789005.1">
    <property type="nucleotide sequence ID" value="NZ_NDXW01000001.1"/>
</dbReference>
<dbReference type="PANTHER" id="PTHR36838:SF1">
    <property type="entry name" value="SLR1864 PROTEIN"/>
    <property type="match status" value="1"/>
</dbReference>
<evidence type="ECO:0000256" key="1">
    <source>
        <dbReference type="ARBA" id="ARBA00004141"/>
    </source>
</evidence>
<keyword evidence="2" id="KW-0813">Transport</keyword>
<dbReference type="PANTHER" id="PTHR36838">
    <property type="entry name" value="AUXIN EFFLUX CARRIER FAMILY PROTEIN"/>
    <property type="match status" value="1"/>
</dbReference>